<accession>A0ABV3GHP8</accession>
<dbReference type="EMBL" id="JBFALK010000011">
    <property type="protein sequence ID" value="MEV0971062.1"/>
    <property type="molecule type" value="Genomic_DNA"/>
</dbReference>
<dbReference type="RefSeq" id="WP_358135310.1">
    <property type="nucleotide sequence ID" value="NZ_JBFALK010000011.1"/>
</dbReference>
<evidence type="ECO:0000313" key="2">
    <source>
        <dbReference type="EMBL" id="MEV0971062.1"/>
    </source>
</evidence>
<organism evidence="2 3">
    <name type="scientific">Microtetraspora glauca</name>
    <dbReference type="NCBI Taxonomy" id="1996"/>
    <lineage>
        <taxon>Bacteria</taxon>
        <taxon>Bacillati</taxon>
        <taxon>Actinomycetota</taxon>
        <taxon>Actinomycetes</taxon>
        <taxon>Streptosporangiales</taxon>
        <taxon>Streptosporangiaceae</taxon>
        <taxon>Microtetraspora</taxon>
    </lineage>
</organism>
<proteinExistence type="predicted"/>
<feature type="compositionally biased region" description="Basic and acidic residues" evidence="1">
    <location>
        <begin position="153"/>
        <end position="163"/>
    </location>
</feature>
<feature type="compositionally biased region" description="Low complexity" evidence="1">
    <location>
        <begin position="137"/>
        <end position="146"/>
    </location>
</feature>
<evidence type="ECO:0000256" key="1">
    <source>
        <dbReference type="SAM" id="MobiDB-lite"/>
    </source>
</evidence>
<keyword evidence="3" id="KW-1185">Reference proteome</keyword>
<comment type="caution">
    <text evidence="2">The sequence shown here is derived from an EMBL/GenBank/DDBJ whole genome shotgun (WGS) entry which is preliminary data.</text>
</comment>
<dbReference type="Proteomes" id="UP001551675">
    <property type="component" value="Unassembled WGS sequence"/>
</dbReference>
<gene>
    <name evidence="2" type="ORF">AB0I59_20730</name>
</gene>
<protein>
    <submittedName>
        <fullName evidence="2">Uncharacterized protein</fullName>
    </submittedName>
</protein>
<name>A0ABV3GHP8_MICGL</name>
<feature type="region of interest" description="Disordered" evidence="1">
    <location>
        <begin position="129"/>
        <end position="163"/>
    </location>
</feature>
<sequence length="163" mass="18278">MTIAYLLIDIDGVLIPFPRQRGNGPATHVRHLVIPTGYDAAKPVPIWLNPAHGPMLTNLFQEVPVTPVWCTSWHGDASTLIGPKLGLPPLPHVELGRPAITTSHPNGYLWKRDPVTRWLRSSRLDRRRLHSHRPRLGRSPYPVRHPNAPHPARPHDRSGTVPP</sequence>
<evidence type="ECO:0000313" key="3">
    <source>
        <dbReference type="Proteomes" id="UP001551675"/>
    </source>
</evidence>
<reference evidence="2 3" key="1">
    <citation type="submission" date="2024-06" db="EMBL/GenBank/DDBJ databases">
        <title>The Natural Products Discovery Center: Release of the First 8490 Sequenced Strains for Exploring Actinobacteria Biosynthetic Diversity.</title>
        <authorList>
            <person name="Kalkreuter E."/>
            <person name="Kautsar S.A."/>
            <person name="Yang D."/>
            <person name="Bader C.D."/>
            <person name="Teijaro C.N."/>
            <person name="Fluegel L."/>
            <person name="Davis C.M."/>
            <person name="Simpson J.R."/>
            <person name="Lauterbach L."/>
            <person name="Steele A.D."/>
            <person name="Gui C."/>
            <person name="Meng S."/>
            <person name="Li G."/>
            <person name="Viehrig K."/>
            <person name="Ye F."/>
            <person name="Su P."/>
            <person name="Kiefer A.F."/>
            <person name="Nichols A."/>
            <person name="Cepeda A.J."/>
            <person name="Yan W."/>
            <person name="Fan B."/>
            <person name="Jiang Y."/>
            <person name="Adhikari A."/>
            <person name="Zheng C.-J."/>
            <person name="Schuster L."/>
            <person name="Cowan T.M."/>
            <person name="Smanski M.J."/>
            <person name="Chevrette M.G."/>
            <person name="De Carvalho L.P.S."/>
            <person name="Shen B."/>
        </authorList>
    </citation>
    <scope>NUCLEOTIDE SEQUENCE [LARGE SCALE GENOMIC DNA]</scope>
    <source>
        <strain evidence="2 3">NPDC050100</strain>
    </source>
</reference>